<name>A0A9Q1QDV4_9CARY</name>
<accession>A0A9Q1QDV4</accession>
<evidence type="ECO:0000313" key="2">
    <source>
        <dbReference type="EMBL" id="KAJ8438673.1"/>
    </source>
</evidence>
<dbReference type="Proteomes" id="UP001153076">
    <property type="component" value="Unassembled WGS sequence"/>
</dbReference>
<comment type="caution">
    <text evidence="2">The sequence shown here is derived from an EMBL/GenBank/DDBJ whole genome shotgun (WGS) entry which is preliminary data.</text>
</comment>
<dbReference type="EMBL" id="JAKOGI010000245">
    <property type="protein sequence ID" value="KAJ8438673.1"/>
    <property type="molecule type" value="Genomic_DNA"/>
</dbReference>
<keyword evidence="3" id="KW-1185">Reference proteome</keyword>
<gene>
    <name evidence="2" type="ORF">Cgig2_031638</name>
</gene>
<feature type="region of interest" description="Disordered" evidence="1">
    <location>
        <begin position="1"/>
        <end position="36"/>
    </location>
</feature>
<proteinExistence type="predicted"/>
<evidence type="ECO:0000313" key="3">
    <source>
        <dbReference type="Proteomes" id="UP001153076"/>
    </source>
</evidence>
<feature type="region of interest" description="Disordered" evidence="1">
    <location>
        <begin position="132"/>
        <end position="152"/>
    </location>
</feature>
<organism evidence="2 3">
    <name type="scientific">Carnegiea gigantea</name>
    <dbReference type="NCBI Taxonomy" id="171969"/>
    <lineage>
        <taxon>Eukaryota</taxon>
        <taxon>Viridiplantae</taxon>
        <taxon>Streptophyta</taxon>
        <taxon>Embryophyta</taxon>
        <taxon>Tracheophyta</taxon>
        <taxon>Spermatophyta</taxon>
        <taxon>Magnoliopsida</taxon>
        <taxon>eudicotyledons</taxon>
        <taxon>Gunneridae</taxon>
        <taxon>Pentapetalae</taxon>
        <taxon>Caryophyllales</taxon>
        <taxon>Cactineae</taxon>
        <taxon>Cactaceae</taxon>
        <taxon>Cactoideae</taxon>
        <taxon>Echinocereeae</taxon>
        <taxon>Carnegiea</taxon>
    </lineage>
</organism>
<sequence>MEVENSTRPIPTFDYVPTPGYEPSHRHAPIKSHHRNEEMRDCFPGERWTGAMQNNMPNFERPAKSTMTLATYATHSHRTACRVTIAMMKFDGLEASHFTSPHNDPLVVEMKVASAIDLGGYHHIRIFDEAQTPEKRDHPFGTPYSGLLGGKR</sequence>
<protein>
    <submittedName>
        <fullName evidence="2">Uncharacterized protein</fullName>
    </submittedName>
</protein>
<dbReference type="AlphaFoldDB" id="A0A9Q1QDV4"/>
<evidence type="ECO:0000256" key="1">
    <source>
        <dbReference type="SAM" id="MobiDB-lite"/>
    </source>
</evidence>
<reference evidence="2" key="1">
    <citation type="submission" date="2022-04" db="EMBL/GenBank/DDBJ databases">
        <title>Carnegiea gigantea Genome sequencing and assembly v2.</title>
        <authorList>
            <person name="Copetti D."/>
            <person name="Sanderson M.J."/>
            <person name="Burquez A."/>
            <person name="Wojciechowski M.F."/>
        </authorList>
    </citation>
    <scope>NUCLEOTIDE SEQUENCE</scope>
    <source>
        <strain evidence="2">SGP5-SGP5p</strain>
        <tissue evidence="2">Aerial part</tissue>
    </source>
</reference>